<feature type="binding site" evidence="8">
    <location>
        <position position="273"/>
    </location>
    <ligand>
        <name>substrate</name>
    </ligand>
</feature>
<dbReference type="AlphaFoldDB" id="A0A2N3G873"/>
<feature type="domain" description="Peptidase S11 D-alanyl-D-alanine carboxypeptidase A N-terminal" evidence="10">
    <location>
        <begin position="77"/>
        <end position="303"/>
    </location>
</feature>
<comment type="caution">
    <text evidence="11">The sequence shown here is derived from an EMBL/GenBank/DDBJ whole genome shotgun (WGS) entry which is preliminary data.</text>
</comment>
<evidence type="ECO:0000313" key="11">
    <source>
        <dbReference type="EMBL" id="PKQ28911.1"/>
    </source>
</evidence>
<dbReference type="GO" id="GO:0009252">
    <property type="term" value="P:peptidoglycan biosynthetic process"/>
    <property type="evidence" value="ECO:0007669"/>
    <property type="project" value="UniProtKB-KW"/>
</dbReference>
<dbReference type="Proteomes" id="UP000233654">
    <property type="component" value="Unassembled WGS sequence"/>
</dbReference>
<keyword evidence="11" id="KW-0645">Protease</keyword>
<keyword evidence="6" id="KW-0961">Cell wall biogenesis/degradation</keyword>
<reference evidence="11 12" key="1">
    <citation type="journal article" date="2017" name="ISME J.">
        <title>Potential for microbial H2 and metal transformations associated with novel bacteria and archaea in deep terrestrial subsurface sediments.</title>
        <authorList>
            <person name="Hernsdorf A.W."/>
            <person name="Amano Y."/>
            <person name="Miyakawa K."/>
            <person name="Ise K."/>
            <person name="Suzuki Y."/>
            <person name="Anantharaman K."/>
            <person name="Probst A."/>
            <person name="Burstein D."/>
            <person name="Thomas B.C."/>
            <person name="Banfield J.F."/>
        </authorList>
    </citation>
    <scope>NUCLEOTIDE SEQUENCE [LARGE SCALE GENOMIC DNA]</scope>
    <source>
        <strain evidence="11">HGW-Actinobacteria-3</strain>
    </source>
</reference>
<dbReference type="GO" id="GO:0071555">
    <property type="term" value="P:cell wall organization"/>
    <property type="evidence" value="ECO:0007669"/>
    <property type="project" value="UniProtKB-KW"/>
</dbReference>
<keyword evidence="11" id="KW-0121">Carboxypeptidase</keyword>
<sequence>MKRVYGENYLHRKSSRRPIMRGSAIVGNSKLLWALGLSLALVAVVFISCLLTAAEANIGPSVLEATRKVKAPSGVMPNEPGVWANAAILIDADSGRVLYEKNAHVKLPIASTTKMMTALVVRDQLRLNDKVIVSPEAAQVGEQGINLTPGETLTVEQLLNAMLIQSANDAACALAQQTTGSIESFAALMNKKAAEIGATDTHFANPHGLDQAGHYSSAYDLAVIGRKLMRDPVLARIVSTSEYSIPWPGHPGPRVALNHNEILQKYAGSTGIKTGYTVMAGQCLVASATRDDKSLIAVALNSQHRVDDVSALFDYGFSSTMRIVFVAKGERLGRSRVSAFPRRYVTVVPGAEMTALALKGARDVFDVKITIASVTRSRVKRGEVLGTIDVLLNGASFKSEKAVASQSRSASNVFGMTAAFFWYSTCWSGKIIFAPFRMF</sequence>
<dbReference type="InterPro" id="IPR018044">
    <property type="entry name" value="Peptidase_S11"/>
</dbReference>
<dbReference type="GO" id="GO:0009002">
    <property type="term" value="F:serine-type D-Ala-D-Ala carboxypeptidase activity"/>
    <property type="evidence" value="ECO:0007669"/>
    <property type="project" value="InterPro"/>
</dbReference>
<dbReference type="GO" id="GO:0006508">
    <property type="term" value="P:proteolysis"/>
    <property type="evidence" value="ECO:0007669"/>
    <property type="project" value="InterPro"/>
</dbReference>
<evidence type="ECO:0000256" key="3">
    <source>
        <dbReference type="ARBA" id="ARBA00022801"/>
    </source>
</evidence>
<evidence type="ECO:0000256" key="6">
    <source>
        <dbReference type="ARBA" id="ARBA00023316"/>
    </source>
</evidence>
<evidence type="ECO:0000256" key="5">
    <source>
        <dbReference type="ARBA" id="ARBA00022984"/>
    </source>
</evidence>
<keyword evidence="3" id="KW-0378">Hydrolase</keyword>
<evidence type="ECO:0000256" key="7">
    <source>
        <dbReference type="PIRSR" id="PIRSR618044-1"/>
    </source>
</evidence>
<accession>A0A2N3G873</accession>
<evidence type="ECO:0000256" key="4">
    <source>
        <dbReference type="ARBA" id="ARBA00022960"/>
    </source>
</evidence>
<evidence type="ECO:0000313" key="12">
    <source>
        <dbReference type="Proteomes" id="UP000233654"/>
    </source>
</evidence>
<feature type="active site" evidence="7">
    <location>
        <position position="166"/>
    </location>
</feature>
<dbReference type="PANTHER" id="PTHR21581:SF33">
    <property type="entry name" value="D-ALANYL-D-ALANINE CARBOXYPEPTIDASE DACB"/>
    <property type="match status" value="1"/>
</dbReference>
<keyword evidence="4" id="KW-0133">Cell shape</keyword>
<keyword evidence="2" id="KW-0732">Signal</keyword>
<dbReference type="EMBL" id="PHEX01000002">
    <property type="protein sequence ID" value="PKQ28911.1"/>
    <property type="molecule type" value="Genomic_DNA"/>
</dbReference>
<dbReference type="Pfam" id="PF00768">
    <property type="entry name" value="Peptidase_S11"/>
    <property type="match status" value="1"/>
</dbReference>
<name>A0A2N3G873_9ACTN</name>
<evidence type="ECO:0000256" key="8">
    <source>
        <dbReference type="PIRSR" id="PIRSR618044-2"/>
    </source>
</evidence>
<dbReference type="Gene3D" id="3.40.710.10">
    <property type="entry name" value="DD-peptidase/beta-lactamase superfamily"/>
    <property type="match status" value="1"/>
</dbReference>
<dbReference type="PANTHER" id="PTHR21581">
    <property type="entry name" value="D-ALANYL-D-ALANINE CARBOXYPEPTIDASE"/>
    <property type="match status" value="1"/>
</dbReference>
<organism evidence="11 12">
    <name type="scientific">Candidatus Anoxymicrobium japonicum</name>
    <dbReference type="NCBI Taxonomy" id="2013648"/>
    <lineage>
        <taxon>Bacteria</taxon>
        <taxon>Bacillati</taxon>
        <taxon>Actinomycetota</taxon>
        <taxon>Candidatus Geothermincolia</taxon>
        <taxon>Candidatus Geothermincolales</taxon>
        <taxon>Candidatus Anoxymicrobiaceae</taxon>
        <taxon>Candidatus Anoxymicrobium</taxon>
    </lineage>
</organism>
<feature type="active site" description="Proton acceptor" evidence="7">
    <location>
        <position position="114"/>
    </location>
</feature>
<comment type="similarity">
    <text evidence="1 9">Belongs to the peptidase S11 family.</text>
</comment>
<dbReference type="InterPro" id="IPR012338">
    <property type="entry name" value="Beta-lactam/transpept-like"/>
</dbReference>
<evidence type="ECO:0000259" key="10">
    <source>
        <dbReference type="Pfam" id="PF00768"/>
    </source>
</evidence>
<protein>
    <submittedName>
        <fullName evidence="11">D-alanyl-D-alanine carboxypeptidase</fullName>
    </submittedName>
</protein>
<gene>
    <name evidence="11" type="ORF">CVT63_00265</name>
</gene>
<dbReference type="GO" id="GO:0008360">
    <property type="term" value="P:regulation of cell shape"/>
    <property type="evidence" value="ECO:0007669"/>
    <property type="project" value="UniProtKB-KW"/>
</dbReference>
<feature type="active site" description="Acyl-ester intermediate" evidence="7">
    <location>
        <position position="111"/>
    </location>
</feature>
<dbReference type="SUPFAM" id="SSF56601">
    <property type="entry name" value="beta-lactamase/transpeptidase-like"/>
    <property type="match status" value="1"/>
</dbReference>
<evidence type="ECO:0000256" key="9">
    <source>
        <dbReference type="RuleBase" id="RU004016"/>
    </source>
</evidence>
<proteinExistence type="inferred from homology"/>
<evidence type="ECO:0000256" key="2">
    <source>
        <dbReference type="ARBA" id="ARBA00022729"/>
    </source>
</evidence>
<keyword evidence="5" id="KW-0573">Peptidoglycan synthesis</keyword>
<dbReference type="InterPro" id="IPR001967">
    <property type="entry name" value="Peptidase_S11_N"/>
</dbReference>
<dbReference type="PRINTS" id="PR00725">
    <property type="entry name" value="DADACBPTASE1"/>
</dbReference>
<evidence type="ECO:0000256" key="1">
    <source>
        <dbReference type="ARBA" id="ARBA00007164"/>
    </source>
</evidence>